<dbReference type="EMBL" id="QOIL01000017">
    <property type="protein sequence ID" value="RCG27061.1"/>
    <property type="molecule type" value="Genomic_DNA"/>
</dbReference>
<gene>
    <name evidence="3" type="ORF">DQ384_27755</name>
</gene>
<dbReference type="GO" id="GO:0009317">
    <property type="term" value="C:acetyl-CoA carboxylase complex"/>
    <property type="evidence" value="ECO:0007669"/>
    <property type="project" value="TreeGrafter"/>
</dbReference>
<feature type="domain" description="CoA carboxyltransferase C-terminal" evidence="2">
    <location>
        <begin position="213"/>
        <end position="452"/>
    </location>
</feature>
<dbReference type="GO" id="GO:0004658">
    <property type="term" value="F:propionyl-CoA carboxylase activity"/>
    <property type="evidence" value="ECO:0007669"/>
    <property type="project" value="TreeGrafter"/>
</dbReference>
<comment type="caution">
    <text evidence="3">The sequence shown here is derived from an EMBL/GenBank/DDBJ whole genome shotgun (WGS) entry which is preliminary data.</text>
</comment>
<dbReference type="PROSITE" id="PS50989">
    <property type="entry name" value="COA_CT_CTER"/>
    <property type="match status" value="1"/>
</dbReference>
<dbReference type="Pfam" id="PF01039">
    <property type="entry name" value="Carboxyl_trans"/>
    <property type="match status" value="1"/>
</dbReference>
<evidence type="ECO:0000313" key="3">
    <source>
        <dbReference type="EMBL" id="RCG27061.1"/>
    </source>
</evidence>
<dbReference type="InterPro" id="IPR029045">
    <property type="entry name" value="ClpP/crotonase-like_dom_sf"/>
</dbReference>
<dbReference type="PANTHER" id="PTHR43842:SF2">
    <property type="entry name" value="PROPIONYL-COA CARBOXYLASE BETA CHAIN, MITOCHONDRIAL"/>
    <property type="match status" value="1"/>
</dbReference>
<dbReference type="InterPro" id="IPR011763">
    <property type="entry name" value="COA_CT_C"/>
</dbReference>
<evidence type="ECO:0000259" key="1">
    <source>
        <dbReference type="PROSITE" id="PS50980"/>
    </source>
</evidence>
<keyword evidence="4" id="KW-1185">Reference proteome</keyword>
<dbReference type="OrthoDB" id="5240504at2"/>
<dbReference type="AlphaFoldDB" id="A0A367F9W8"/>
<evidence type="ECO:0000259" key="2">
    <source>
        <dbReference type="PROSITE" id="PS50989"/>
    </source>
</evidence>
<reference evidence="3 4" key="1">
    <citation type="submission" date="2018-06" db="EMBL/GenBank/DDBJ databases">
        <title>Sphaerisporangium craniellae sp. nov., isolated from a marine sponge in the South China Sea.</title>
        <authorList>
            <person name="Li L."/>
        </authorList>
    </citation>
    <scope>NUCLEOTIDE SEQUENCE [LARGE SCALE GENOMIC DNA]</scope>
    <source>
        <strain evidence="3 4">CCTCC AA 208026</strain>
    </source>
</reference>
<sequence length="461" mass="47767">MDDRDPRARLRALFDPGTAAPLPGDDDSGVAGARGLIDGCPSVAFATDPARMGGAMGPEGCARIVDTIDLAVKERIPVVGIWHSGGARLGDGVAALHGVGQVFAAMVRASGLVPQISLVLGPAAGGAAYGPALTDIVVMSEGGRIFVTGPDVVRKVTGEDVDMAGLGGPEPHSRRSGVAHVVTTDDAEAITETRRITALLGSPGAIEMGRVEGVDGVVDLGGLLPSRASRAYDVKPLVTGLTDGPGVELHPKWAPNMVTTLARLATRTVGVLANNPLRKGGCLDAASAEKAARFVRMCDSLGIPLVVVVDVPGYLPGVRQEWDGVVRRGAKLLHAFAEAVVPRVTLVTRKSYGGAYVAMNSRALGASAVFAWPSAEVAVMGAAAAVDILHRRKLSSGPAEQREELRRRLISEHEREVGGVARAVEIGVVDAVIEPGETRRRIAGALLDALPARGRHTNIPL</sequence>
<dbReference type="InterPro" id="IPR011762">
    <property type="entry name" value="COA_CT_N"/>
</dbReference>
<dbReference type="InterPro" id="IPR034733">
    <property type="entry name" value="AcCoA_carboxyl_beta"/>
</dbReference>
<name>A0A367F9W8_9ACTN</name>
<dbReference type="PANTHER" id="PTHR43842">
    <property type="entry name" value="PROPIONYL-COA CARBOXYLASE BETA CHAIN"/>
    <property type="match status" value="1"/>
</dbReference>
<proteinExistence type="predicted"/>
<dbReference type="Gene3D" id="3.90.226.10">
    <property type="entry name" value="2-enoyl-CoA Hydratase, Chain A, domain 1"/>
    <property type="match status" value="2"/>
</dbReference>
<feature type="domain" description="CoA carboxyltransferase N-terminal" evidence="1">
    <location>
        <begin position="1"/>
        <end position="212"/>
    </location>
</feature>
<dbReference type="Proteomes" id="UP000253094">
    <property type="component" value="Unassembled WGS sequence"/>
</dbReference>
<protein>
    <submittedName>
        <fullName evidence="3">Acyl-CoA carboxylase subunit beta</fullName>
    </submittedName>
</protein>
<dbReference type="RefSeq" id="WP_114031828.1">
    <property type="nucleotide sequence ID" value="NZ_QOIL01000017.1"/>
</dbReference>
<accession>A0A367F9W8</accession>
<evidence type="ECO:0000313" key="4">
    <source>
        <dbReference type="Proteomes" id="UP000253094"/>
    </source>
</evidence>
<dbReference type="PROSITE" id="PS50980">
    <property type="entry name" value="COA_CT_NTER"/>
    <property type="match status" value="1"/>
</dbReference>
<dbReference type="InterPro" id="IPR051047">
    <property type="entry name" value="AccD/PCCB"/>
</dbReference>
<organism evidence="3 4">
    <name type="scientific">Sphaerisporangium album</name>
    <dbReference type="NCBI Taxonomy" id="509200"/>
    <lineage>
        <taxon>Bacteria</taxon>
        <taxon>Bacillati</taxon>
        <taxon>Actinomycetota</taxon>
        <taxon>Actinomycetes</taxon>
        <taxon>Streptosporangiales</taxon>
        <taxon>Streptosporangiaceae</taxon>
        <taxon>Sphaerisporangium</taxon>
    </lineage>
</organism>
<dbReference type="SUPFAM" id="SSF52096">
    <property type="entry name" value="ClpP/crotonase"/>
    <property type="match status" value="2"/>
</dbReference>